<proteinExistence type="predicted"/>
<name>A0ABT1AUD4_9FLAO</name>
<dbReference type="SUPFAM" id="SSF53300">
    <property type="entry name" value="vWA-like"/>
    <property type="match status" value="1"/>
</dbReference>
<protein>
    <submittedName>
        <fullName evidence="2">VWA domain-containing protein</fullName>
    </submittedName>
</protein>
<keyword evidence="1" id="KW-0812">Transmembrane</keyword>
<feature type="transmembrane region" description="Helical" evidence="1">
    <location>
        <begin position="6"/>
        <end position="26"/>
    </location>
</feature>
<accession>A0ABT1AUD4</accession>
<sequence length="675" mass="74660">MGHKEVLWIALGIALAFLGAGLQYFYRAGAMPNRWLLAFLRFLALFGVFLLLFPLQLEQTDAYAEKQQLLLLFDNSRSAGREPARSQVLEAARAFSDDRDLKDRFQVQAFSFGTGLQPGDSLDFSEKGTDISGALEALAGLEADRKATIVLVTDGVENLGKSLAVNPGSGVPVFPVIVGDTATYSDLRIDRINLNRYAFLGNQFPIEVLVSFRGQGSASTVLQIFDNGAQIHRETLTFGEGKTSLRTAIQARAGETGLHTIRVVLSPLEGERNTGNNSKMAGLEVVDETTRISLVSSHPHPDIGALTRTIEENKQRQVRVVSPREALEIAGETDLWILYQPDASFRGVYSELARAKAPLITIAGDLTDWGFLNRAQATVQLEEQGPSEDLLPAPNPSFSLFDVSEWEVSGYPPLNGFLGEYRIGPAHEWLLGQRVRGVSLDQPLLALVNGSEPREAFLAGSGLWRWRMHVFARDGNFRDFDALWGKVFLFLTAGAQNDRLRLEYQNVYDGLQPAVIRARYFDEAFRFDPEATLNLTLRDSANSGQRTYPMSLGKGYFEADLSDLPTGAYAFSVEEAKTGALKSGQFRLQDFDLEGQLVSSDLRGLSRLAQGSGGAVYFPAELNSLKDSLLESERFRPVQRTRRNIVSLIDFRWLLAAIVAALSAEWFIRKYNGLL</sequence>
<keyword evidence="1" id="KW-1133">Transmembrane helix</keyword>
<dbReference type="RefSeq" id="WP_252739944.1">
    <property type="nucleotide sequence ID" value="NZ_JAMXIB010000001.1"/>
</dbReference>
<dbReference type="PANTHER" id="PTHR37947">
    <property type="entry name" value="BLL2462 PROTEIN"/>
    <property type="match status" value="1"/>
</dbReference>
<dbReference type="Proteomes" id="UP001206312">
    <property type="component" value="Unassembled WGS sequence"/>
</dbReference>
<keyword evidence="3" id="KW-1185">Reference proteome</keyword>
<reference evidence="2 3" key="1">
    <citation type="submission" date="2022-06" db="EMBL/GenBank/DDBJ databases">
        <authorList>
            <person name="Xuan X."/>
        </authorList>
    </citation>
    <scope>NUCLEOTIDE SEQUENCE [LARGE SCALE GENOMIC DNA]</scope>
    <source>
        <strain evidence="2 3">2V75</strain>
    </source>
</reference>
<feature type="transmembrane region" description="Helical" evidence="1">
    <location>
        <begin position="38"/>
        <end position="57"/>
    </location>
</feature>
<dbReference type="InterPro" id="IPR036465">
    <property type="entry name" value="vWFA_dom_sf"/>
</dbReference>
<dbReference type="PANTHER" id="PTHR37947:SF1">
    <property type="entry name" value="BLL2462 PROTEIN"/>
    <property type="match status" value="1"/>
</dbReference>
<evidence type="ECO:0000256" key="1">
    <source>
        <dbReference type="SAM" id="Phobius"/>
    </source>
</evidence>
<evidence type="ECO:0000313" key="2">
    <source>
        <dbReference type="EMBL" id="MCO5723572.1"/>
    </source>
</evidence>
<dbReference type="EMBL" id="JAMXIB010000001">
    <property type="protein sequence ID" value="MCO5723572.1"/>
    <property type="molecule type" value="Genomic_DNA"/>
</dbReference>
<gene>
    <name evidence="2" type="ORF">NG653_01805</name>
</gene>
<dbReference type="InterPro" id="IPR013783">
    <property type="entry name" value="Ig-like_fold"/>
</dbReference>
<keyword evidence="1" id="KW-0472">Membrane</keyword>
<organism evidence="2 3">
    <name type="scientific">Robiginitalea marina</name>
    <dbReference type="NCBI Taxonomy" id="2954105"/>
    <lineage>
        <taxon>Bacteria</taxon>
        <taxon>Pseudomonadati</taxon>
        <taxon>Bacteroidota</taxon>
        <taxon>Flavobacteriia</taxon>
        <taxon>Flavobacteriales</taxon>
        <taxon>Flavobacteriaceae</taxon>
        <taxon>Robiginitalea</taxon>
    </lineage>
</organism>
<comment type="caution">
    <text evidence="2">The sequence shown here is derived from an EMBL/GenBank/DDBJ whole genome shotgun (WGS) entry which is preliminary data.</text>
</comment>
<evidence type="ECO:0000313" key="3">
    <source>
        <dbReference type="Proteomes" id="UP001206312"/>
    </source>
</evidence>
<dbReference type="Gene3D" id="2.60.40.10">
    <property type="entry name" value="Immunoglobulins"/>
    <property type="match status" value="1"/>
</dbReference>